<dbReference type="Gene3D" id="1.10.510.10">
    <property type="entry name" value="Transferase(Phosphotransferase) domain 1"/>
    <property type="match status" value="2"/>
</dbReference>
<evidence type="ECO:0000313" key="3">
    <source>
        <dbReference type="EMBL" id="KAK4768868.1"/>
    </source>
</evidence>
<evidence type="ECO:0000259" key="2">
    <source>
        <dbReference type="PROSITE" id="PS50011"/>
    </source>
</evidence>
<proteinExistence type="predicted"/>
<organism evidence="3 4">
    <name type="scientific">Trapa natans</name>
    <name type="common">Water chestnut</name>
    <dbReference type="NCBI Taxonomy" id="22666"/>
    <lineage>
        <taxon>Eukaryota</taxon>
        <taxon>Viridiplantae</taxon>
        <taxon>Streptophyta</taxon>
        <taxon>Embryophyta</taxon>
        <taxon>Tracheophyta</taxon>
        <taxon>Spermatophyta</taxon>
        <taxon>Magnoliopsida</taxon>
        <taxon>eudicotyledons</taxon>
        <taxon>Gunneridae</taxon>
        <taxon>Pentapetalae</taxon>
        <taxon>rosids</taxon>
        <taxon>malvids</taxon>
        <taxon>Myrtales</taxon>
        <taxon>Lythraceae</taxon>
        <taxon>Trapa</taxon>
    </lineage>
</organism>
<dbReference type="Proteomes" id="UP001346149">
    <property type="component" value="Unassembled WGS sequence"/>
</dbReference>
<accession>A0AAN7KGQ9</accession>
<keyword evidence="4" id="KW-1185">Reference proteome</keyword>
<dbReference type="InterPro" id="IPR000719">
    <property type="entry name" value="Prot_kinase_dom"/>
</dbReference>
<dbReference type="InterPro" id="IPR001245">
    <property type="entry name" value="Ser-Thr/Tyr_kinase_cat_dom"/>
</dbReference>
<dbReference type="GO" id="GO:0004674">
    <property type="term" value="F:protein serine/threonine kinase activity"/>
    <property type="evidence" value="ECO:0007669"/>
    <property type="project" value="TreeGrafter"/>
</dbReference>
<dbReference type="AlphaFoldDB" id="A0AAN7KGQ9"/>
<dbReference type="PANTHER" id="PTHR24359:SF1">
    <property type="entry name" value="INHIBITOR OF NUCLEAR FACTOR KAPPA-B KINASE EPSILON SUBUNIT HOMOLOG 1-RELATED"/>
    <property type="match status" value="1"/>
</dbReference>
<dbReference type="SUPFAM" id="SSF56112">
    <property type="entry name" value="Protein kinase-like (PK-like)"/>
    <property type="match status" value="1"/>
</dbReference>
<dbReference type="PROSITE" id="PS50011">
    <property type="entry name" value="PROTEIN_KINASE_DOM"/>
    <property type="match status" value="1"/>
</dbReference>
<gene>
    <name evidence="3" type="ORF">SAY86_027018</name>
</gene>
<protein>
    <recommendedName>
        <fullName evidence="2">Protein kinase domain-containing protein</fullName>
    </recommendedName>
</protein>
<dbReference type="GO" id="GO:0005524">
    <property type="term" value="F:ATP binding"/>
    <property type="evidence" value="ECO:0007669"/>
    <property type="project" value="InterPro"/>
</dbReference>
<reference evidence="3 4" key="1">
    <citation type="journal article" date="2023" name="Hortic Res">
        <title>Pangenome of water caltrop reveals structural variations and asymmetric subgenome divergence after allopolyploidization.</title>
        <authorList>
            <person name="Zhang X."/>
            <person name="Chen Y."/>
            <person name="Wang L."/>
            <person name="Yuan Y."/>
            <person name="Fang M."/>
            <person name="Shi L."/>
            <person name="Lu R."/>
            <person name="Comes H.P."/>
            <person name="Ma Y."/>
            <person name="Chen Y."/>
            <person name="Huang G."/>
            <person name="Zhou Y."/>
            <person name="Zheng Z."/>
            <person name="Qiu Y."/>
        </authorList>
    </citation>
    <scope>NUCLEOTIDE SEQUENCE [LARGE SCALE GENOMIC DNA]</scope>
    <source>
        <strain evidence="3">F231</strain>
    </source>
</reference>
<dbReference type="EMBL" id="JAXQNO010000021">
    <property type="protein sequence ID" value="KAK4768868.1"/>
    <property type="molecule type" value="Genomic_DNA"/>
</dbReference>
<evidence type="ECO:0000313" key="4">
    <source>
        <dbReference type="Proteomes" id="UP001346149"/>
    </source>
</evidence>
<dbReference type="Pfam" id="PF07714">
    <property type="entry name" value="PK_Tyr_Ser-Thr"/>
    <property type="match status" value="1"/>
</dbReference>
<feature type="domain" description="Protein kinase" evidence="2">
    <location>
        <begin position="66"/>
        <end position="375"/>
    </location>
</feature>
<feature type="region of interest" description="Disordered" evidence="1">
    <location>
        <begin position="314"/>
        <end position="335"/>
    </location>
</feature>
<sequence length="379" mass="42060">MEPPVPCELVRGYLDFLPHAWNVVLVRKGESLIWMVVDACHPHDIREMDPEYLSRYIPLSRCKIPLSMETATDVGSFPSLPTFDKISEAASASSSCCTYGSTRVFAKVRTLEASCNSIDDIRNFEYRCLGEVRRLGVLEHPCIVKMVGHHIYSKWINGVDGNPQHSVLVSTILMEHIKGASLKNFLEKLSKSGDKHVLVGLALIIAEAVASALEEIHSKHIIHRGVNSENVLVDLEPGQPEGTPIVKFCDFDQTVPLRSSSHTCCIAHTELLNCKFRLLLELLTLQIPYSGMSDSLMHDLLQNGERPKLTDEMEALASSRDHSSSASGAMKTRTKQESESLRFLVDLFYKCTQKNPGDRPSAGEIYGELLSHTGFGLLA</sequence>
<dbReference type="InterPro" id="IPR011009">
    <property type="entry name" value="Kinase-like_dom_sf"/>
</dbReference>
<comment type="caution">
    <text evidence="3">The sequence shown here is derived from an EMBL/GenBank/DDBJ whole genome shotgun (WGS) entry which is preliminary data.</text>
</comment>
<evidence type="ECO:0000256" key="1">
    <source>
        <dbReference type="SAM" id="MobiDB-lite"/>
    </source>
</evidence>
<dbReference type="FunFam" id="1.10.510.10:FF:000988">
    <property type="entry name" value="Leucine-rich repeat protein kinase family protein"/>
    <property type="match status" value="1"/>
</dbReference>
<dbReference type="PANTHER" id="PTHR24359">
    <property type="entry name" value="SERINE/THREONINE-PROTEIN KINASE SBK1"/>
    <property type="match status" value="1"/>
</dbReference>
<name>A0AAN7KGQ9_TRANT</name>